<dbReference type="SUPFAM" id="SSF46689">
    <property type="entry name" value="Homeodomain-like"/>
    <property type="match status" value="1"/>
</dbReference>
<evidence type="ECO:0000256" key="1">
    <source>
        <dbReference type="ARBA" id="ARBA00023015"/>
    </source>
</evidence>
<feature type="domain" description="HTH araC/xylS-type" evidence="4">
    <location>
        <begin position="232"/>
        <end position="329"/>
    </location>
</feature>
<dbReference type="InterPro" id="IPR050204">
    <property type="entry name" value="AraC_XylS_family_regulators"/>
</dbReference>
<sequence length="329" mass="36525">MQAAFSPQPHRTVDSFQTGVRQVCGDYAVRPASFGDFPFAAWTGLLRTDPGIEMAYVRLSGVQVERTPTHIRSDSVDHFVLTMQFSGEAEMMQGAGTAVLRPDDIFVSDATRPSRFSFARGEAEQVSFHIPRTVGLGRFGKLLEGPSLIRGDSGFAIALKVLLQRLSWQIAHAADTTAATADDFRADPIPENRLSETSERLEEAFFSVLASALLDAKASGHVPRDTHDRLYEQALCIIQRQAHDPSFGAGQICSELAISPRQLQRSFARHGDSAREQILSTRLERARRRILSETRLTVSEIAYASGFNDLSFFYRAYRRQFGAAPGERR</sequence>
<dbReference type="EMBL" id="JACRJB010000002">
    <property type="protein sequence ID" value="MBI5127896.1"/>
    <property type="molecule type" value="Genomic_DNA"/>
</dbReference>
<dbReference type="AlphaFoldDB" id="A0A933VYZ1"/>
<dbReference type="Pfam" id="PF12833">
    <property type="entry name" value="HTH_18"/>
    <property type="match status" value="1"/>
</dbReference>
<keyword evidence="3" id="KW-0804">Transcription</keyword>
<evidence type="ECO:0000256" key="3">
    <source>
        <dbReference type="ARBA" id="ARBA00023163"/>
    </source>
</evidence>
<evidence type="ECO:0000313" key="6">
    <source>
        <dbReference type="Proteomes" id="UP000782519"/>
    </source>
</evidence>
<dbReference type="InterPro" id="IPR018060">
    <property type="entry name" value="HTH_AraC"/>
</dbReference>
<name>A0A933VYZ1_RHOPL</name>
<keyword evidence="1" id="KW-0805">Transcription regulation</keyword>
<dbReference type="InterPro" id="IPR009057">
    <property type="entry name" value="Homeodomain-like_sf"/>
</dbReference>
<organism evidence="5 6">
    <name type="scientific">Rhodopseudomonas palustris</name>
    <dbReference type="NCBI Taxonomy" id="1076"/>
    <lineage>
        <taxon>Bacteria</taxon>
        <taxon>Pseudomonadati</taxon>
        <taxon>Pseudomonadota</taxon>
        <taxon>Alphaproteobacteria</taxon>
        <taxon>Hyphomicrobiales</taxon>
        <taxon>Nitrobacteraceae</taxon>
        <taxon>Rhodopseudomonas</taxon>
    </lineage>
</organism>
<keyword evidence="2" id="KW-0238">DNA-binding</keyword>
<comment type="caution">
    <text evidence="5">The sequence shown here is derived from an EMBL/GenBank/DDBJ whole genome shotgun (WGS) entry which is preliminary data.</text>
</comment>
<dbReference type="SMART" id="SM00342">
    <property type="entry name" value="HTH_ARAC"/>
    <property type="match status" value="1"/>
</dbReference>
<dbReference type="PROSITE" id="PS01124">
    <property type="entry name" value="HTH_ARAC_FAMILY_2"/>
    <property type="match status" value="1"/>
</dbReference>
<dbReference type="InterPro" id="IPR018062">
    <property type="entry name" value="HTH_AraC-typ_CS"/>
</dbReference>
<dbReference type="InterPro" id="IPR020449">
    <property type="entry name" value="Tscrpt_reg_AraC-type_HTH"/>
</dbReference>
<dbReference type="PANTHER" id="PTHR46796">
    <property type="entry name" value="HTH-TYPE TRANSCRIPTIONAL ACTIVATOR RHAS-RELATED"/>
    <property type="match status" value="1"/>
</dbReference>
<dbReference type="GO" id="GO:0043565">
    <property type="term" value="F:sequence-specific DNA binding"/>
    <property type="evidence" value="ECO:0007669"/>
    <property type="project" value="InterPro"/>
</dbReference>
<evidence type="ECO:0000256" key="2">
    <source>
        <dbReference type="ARBA" id="ARBA00023125"/>
    </source>
</evidence>
<proteinExistence type="predicted"/>
<evidence type="ECO:0000259" key="4">
    <source>
        <dbReference type="PROSITE" id="PS01124"/>
    </source>
</evidence>
<dbReference type="Pfam" id="PF14525">
    <property type="entry name" value="AraC_binding_2"/>
    <property type="match status" value="1"/>
</dbReference>
<dbReference type="GO" id="GO:0003700">
    <property type="term" value="F:DNA-binding transcription factor activity"/>
    <property type="evidence" value="ECO:0007669"/>
    <property type="project" value="InterPro"/>
</dbReference>
<dbReference type="PRINTS" id="PR00032">
    <property type="entry name" value="HTHARAC"/>
</dbReference>
<dbReference type="Proteomes" id="UP000782519">
    <property type="component" value="Unassembled WGS sequence"/>
</dbReference>
<dbReference type="PANTHER" id="PTHR46796:SF6">
    <property type="entry name" value="ARAC SUBFAMILY"/>
    <property type="match status" value="1"/>
</dbReference>
<gene>
    <name evidence="5" type="ORF">HZA66_00495</name>
</gene>
<dbReference type="InterPro" id="IPR035418">
    <property type="entry name" value="AraC-bd_2"/>
</dbReference>
<protein>
    <submittedName>
        <fullName evidence="5">Helix-turn-helix domain-containing protein</fullName>
    </submittedName>
</protein>
<reference evidence="5" key="1">
    <citation type="submission" date="2020-07" db="EMBL/GenBank/DDBJ databases">
        <title>Huge and variable diversity of episymbiotic CPR bacteria and DPANN archaea in groundwater ecosystems.</title>
        <authorList>
            <person name="He C.Y."/>
            <person name="Keren R."/>
            <person name="Whittaker M."/>
            <person name="Farag I.F."/>
            <person name="Doudna J."/>
            <person name="Cate J.H.D."/>
            <person name="Banfield J.F."/>
        </authorList>
    </citation>
    <scope>NUCLEOTIDE SEQUENCE</scope>
    <source>
        <strain evidence="5">NC_groundwater_1818_Pr3_B-0.1um_66_35</strain>
    </source>
</reference>
<evidence type="ECO:0000313" key="5">
    <source>
        <dbReference type="EMBL" id="MBI5127896.1"/>
    </source>
</evidence>
<dbReference type="PROSITE" id="PS00041">
    <property type="entry name" value="HTH_ARAC_FAMILY_1"/>
    <property type="match status" value="1"/>
</dbReference>
<dbReference type="Gene3D" id="1.10.10.60">
    <property type="entry name" value="Homeodomain-like"/>
    <property type="match status" value="1"/>
</dbReference>
<accession>A0A933VYZ1</accession>